<dbReference type="GO" id="GO:0005524">
    <property type="term" value="F:ATP binding"/>
    <property type="evidence" value="ECO:0007669"/>
    <property type="project" value="InterPro"/>
</dbReference>
<dbReference type="PANTHER" id="PTHR32039">
    <property type="entry name" value="MAGNESIUM-CHELATASE SUBUNIT CHLI"/>
    <property type="match status" value="1"/>
</dbReference>
<dbReference type="AlphaFoldDB" id="A0A3N2C1W4"/>
<dbReference type="RefSeq" id="WP_085510633.1">
    <property type="nucleotide sequence ID" value="NZ_FXAP01000001.1"/>
</dbReference>
<reference evidence="3 4" key="1">
    <citation type="submission" date="2018-11" db="EMBL/GenBank/DDBJ databases">
        <title>Sequencing the genomes of 1000 actinobacteria strains.</title>
        <authorList>
            <person name="Klenk H.-P."/>
        </authorList>
    </citation>
    <scope>NUCLEOTIDE SEQUENCE [LARGE SCALE GENOMIC DNA]</scope>
    <source>
        <strain evidence="3 4">DSM 14012</strain>
    </source>
</reference>
<evidence type="ECO:0000259" key="2">
    <source>
        <dbReference type="SMART" id="SM00382"/>
    </source>
</evidence>
<sequence>MAVARTWSVALAGLTGAIVEVEASAAATVPGMAIVGLPDKSLGEAAHRIKSATANSGCELPGGKLTINLSPASLPKQGSAFDLSMAIACLAVGGLVRRESAERVVHLGELGLDGRLRPLVGVLPAVLAVARAGYDAVMVPTANVEEAQLVPGVTVIGATSLRDAAIWHGGELSTIDLEPVRQRVDRLPTPDPLDLADVVGQPDAVDAMVAAAAGGHHVMMVGPPGAGKTMLAARLPEILPDLEPEAAVEVSCLRSLIGLPPDGALARRPPWESPHHSSSAAAIIGGGSRQIRPGAAARAAHGVLFLDEAPEFRADVLDSLRQPLEAGVVTVHRAHGSATFPAAFQLVLAANPCPCGQYGTADGVCTCPPQARRRYLGRISGPLLDRIDIRVRVHRITSALTSLSQESGVSTAEARSRVEAVRAASAERLAGTGWITNAQASGTWLRSPRMRLPRSVTSALDRSLERGGITMRGYDRILRLSWTLADLDGADSPTAEHLGRALFLRKGIS</sequence>
<name>A0A3N2C1W4_9MICO</name>
<dbReference type="Pfam" id="PF13541">
    <property type="entry name" value="ChlI"/>
    <property type="match status" value="1"/>
</dbReference>
<dbReference type="SUPFAM" id="SSF54211">
    <property type="entry name" value="Ribosomal protein S5 domain 2-like"/>
    <property type="match status" value="1"/>
</dbReference>
<protein>
    <submittedName>
        <fullName evidence="3">Magnesium chelatase family protein</fullName>
    </submittedName>
</protein>
<dbReference type="SUPFAM" id="SSF52540">
    <property type="entry name" value="P-loop containing nucleoside triphosphate hydrolases"/>
    <property type="match status" value="1"/>
</dbReference>
<dbReference type="InterPro" id="IPR014721">
    <property type="entry name" value="Ribsml_uS5_D2-typ_fold_subgr"/>
</dbReference>
<dbReference type="PANTHER" id="PTHR32039:SF7">
    <property type="entry name" value="COMPETENCE PROTEIN COMM"/>
    <property type="match status" value="1"/>
</dbReference>
<dbReference type="InterPro" id="IPR000523">
    <property type="entry name" value="Mg_chelatse_chII-like_cat_dom"/>
</dbReference>
<gene>
    <name evidence="3" type="ORF">EDD42_1563</name>
</gene>
<dbReference type="Pfam" id="PF13335">
    <property type="entry name" value="Mg_chelatase_C"/>
    <property type="match status" value="1"/>
</dbReference>
<dbReference type="InterPro" id="IPR027417">
    <property type="entry name" value="P-loop_NTPase"/>
</dbReference>
<proteinExistence type="inferred from homology"/>
<comment type="similarity">
    <text evidence="1">Belongs to the Mg-chelatase subunits D/I family. ComM subfamily.</text>
</comment>
<dbReference type="InterPro" id="IPR003593">
    <property type="entry name" value="AAA+_ATPase"/>
</dbReference>
<dbReference type="CDD" id="cd00009">
    <property type="entry name" value="AAA"/>
    <property type="match status" value="1"/>
</dbReference>
<dbReference type="SMART" id="SM00382">
    <property type="entry name" value="AAA"/>
    <property type="match status" value="1"/>
</dbReference>
<organism evidence="3 4">
    <name type="scientific">Plantibacter flavus</name>
    <dbReference type="NCBI Taxonomy" id="150123"/>
    <lineage>
        <taxon>Bacteria</taxon>
        <taxon>Bacillati</taxon>
        <taxon>Actinomycetota</taxon>
        <taxon>Actinomycetes</taxon>
        <taxon>Micrococcales</taxon>
        <taxon>Microbacteriaceae</taxon>
        <taxon>Plantibacter</taxon>
    </lineage>
</organism>
<dbReference type="Pfam" id="PF01078">
    <property type="entry name" value="Mg_chelatase"/>
    <property type="match status" value="1"/>
</dbReference>
<evidence type="ECO:0000313" key="3">
    <source>
        <dbReference type="EMBL" id="ROR81501.1"/>
    </source>
</evidence>
<keyword evidence="4" id="KW-1185">Reference proteome</keyword>
<feature type="domain" description="AAA+ ATPase" evidence="2">
    <location>
        <begin position="214"/>
        <end position="397"/>
    </location>
</feature>
<evidence type="ECO:0000313" key="4">
    <source>
        <dbReference type="Proteomes" id="UP000266915"/>
    </source>
</evidence>
<dbReference type="Gene3D" id="3.40.50.300">
    <property type="entry name" value="P-loop containing nucleotide triphosphate hydrolases"/>
    <property type="match status" value="1"/>
</dbReference>
<evidence type="ECO:0000256" key="1">
    <source>
        <dbReference type="ARBA" id="ARBA00006354"/>
    </source>
</evidence>
<dbReference type="NCBIfam" id="TIGR00368">
    <property type="entry name" value="YifB family Mg chelatase-like AAA ATPase"/>
    <property type="match status" value="1"/>
</dbReference>
<dbReference type="InterPro" id="IPR025158">
    <property type="entry name" value="Mg_chelat-rel_C"/>
</dbReference>
<accession>A0A3N2C1W4</accession>
<dbReference type="Gene3D" id="3.30.230.10">
    <property type="match status" value="1"/>
</dbReference>
<dbReference type="InterPro" id="IPR004482">
    <property type="entry name" value="Mg_chelat-rel"/>
</dbReference>
<dbReference type="InterPro" id="IPR020568">
    <property type="entry name" value="Ribosomal_Su5_D2-typ_SF"/>
</dbReference>
<dbReference type="Proteomes" id="UP000266915">
    <property type="component" value="Unassembled WGS sequence"/>
</dbReference>
<comment type="caution">
    <text evidence="3">The sequence shown here is derived from an EMBL/GenBank/DDBJ whole genome shotgun (WGS) entry which is preliminary data.</text>
</comment>
<dbReference type="EMBL" id="RKHL01000001">
    <property type="protein sequence ID" value="ROR81501.1"/>
    <property type="molecule type" value="Genomic_DNA"/>
</dbReference>
<dbReference type="InterPro" id="IPR045006">
    <property type="entry name" value="CHLI-like"/>
</dbReference>